<dbReference type="Proteomes" id="UP000196005">
    <property type="component" value="Chromosome"/>
</dbReference>
<dbReference type="RefSeq" id="WP_161492048.1">
    <property type="nucleotide sequence ID" value="NZ_CP021416.1"/>
</dbReference>
<evidence type="ECO:0000259" key="1">
    <source>
        <dbReference type="Pfam" id="PF13649"/>
    </source>
</evidence>
<evidence type="ECO:0000313" key="2">
    <source>
        <dbReference type="EMBL" id="ARU49818.1"/>
    </source>
</evidence>
<dbReference type="InterPro" id="IPR029063">
    <property type="entry name" value="SAM-dependent_MTases_sf"/>
</dbReference>
<dbReference type="GO" id="GO:0043770">
    <property type="term" value="F:demethylmenaquinone methyltransferase activity"/>
    <property type="evidence" value="ECO:0007669"/>
    <property type="project" value="UniProtKB-EC"/>
</dbReference>
<dbReference type="AlphaFoldDB" id="A0A1Y0HNZ2"/>
<keyword evidence="2" id="KW-0489">Methyltransferase</keyword>
<dbReference type="PANTHER" id="PTHR43667">
    <property type="entry name" value="CYCLOPROPANE-FATTY-ACYL-PHOSPHOLIPID SYNTHASE"/>
    <property type="match status" value="1"/>
</dbReference>
<keyword evidence="2" id="KW-0808">Transferase</keyword>
<keyword evidence="3" id="KW-1185">Reference proteome</keyword>
<dbReference type="KEGG" id="suls:Sdiek1_2670"/>
<keyword evidence="2" id="KW-0830">Ubiquinone</keyword>
<dbReference type="EC" id="2.1.1.163" evidence="2"/>
<dbReference type="InterPro" id="IPR041698">
    <property type="entry name" value="Methyltransf_25"/>
</dbReference>
<dbReference type="InterPro" id="IPR050723">
    <property type="entry name" value="CFA/CMAS"/>
</dbReference>
<sequence length="254" mass="28522">MEPAFNFWDNMAKRYPRFNDITMSKDVNHILNWCQNKNVSFEGASILDIGAGTGTIAIPLAQKGAQVTAMDISEGMLAALNEDAKEQGLSSKVSTHQSDWDSFPLNQKYDIVIASMTPAISDLQKIEKMLGATKGIGIYVGWGKYRINKLVEALVKAHTKEEEDCASGGCIKANQFIEILKEKNIPFESDFFATSWVDMYTFDEAKEYSYDQLKRKEITPDEEIVESILVSFLKDDKVHVKTEAEKGMVLWNVA</sequence>
<dbReference type="Pfam" id="PF13649">
    <property type="entry name" value="Methyltransf_25"/>
    <property type="match status" value="1"/>
</dbReference>
<proteinExistence type="predicted"/>
<evidence type="ECO:0000313" key="3">
    <source>
        <dbReference type="Proteomes" id="UP000196005"/>
    </source>
</evidence>
<dbReference type="CDD" id="cd02440">
    <property type="entry name" value="AdoMet_MTases"/>
    <property type="match status" value="1"/>
</dbReference>
<dbReference type="Gene3D" id="3.40.50.150">
    <property type="entry name" value="Vaccinia Virus protein VP39"/>
    <property type="match status" value="1"/>
</dbReference>
<gene>
    <name evidence="2" type="ORF">Sdiek1_2670</name>
</gene>
<protein>
    <submittedName>
        <fullName evidence="2">Ubiquinone/menaquinone biosynthesis C-methyltransferase UbiE</fullName>
        <ecNumber evidence="2">2.1.1.163</ecNumber>
    </submittedName>
</protein>
<dbReference type="EMBL" id="CP021416">
    <property type="protein sequence ID" value="ARU49818.1"/>
    <property type="molecule type" value="Genomic_DNA"/>
</dbReference>
<organism evidence="2 3">
    <name type="scientific">Sulfurospirillum diekertiae</name>
    <dbReference type="NCBI Taxonomy" id="1854492"/>
    <lineage>
        <taxon>Bacteria</taxon>
        <taxon>Pseudomonadati</taxon>
        <taxon>Campylobacterota</taxon>
        <taxon>Epsilonproteobacteria</taxon>
        <taxon>Campylobacterales</taxon>
        <taxon>Sulfurospirillaceae</taxon>
        <taxon>Sulfurospirillum</taxon>
    </lineage>
</organism>
<dbReference type="PANTHER" id="PTHR43667:SF2">
    <property type="entry name" value="FATTY ACID C-METHYL TRANSFERASE"/>
    <property type="match status" value="1"/>
</dbReference>
<dbReference type="SUPFAM" id="SSF53335">
    <property type="entry name" value="S-adenosyl-L-methionine-dependent methyltransferases"/>
    <property type="match status" value="1"/>
</dbReference>
<accession>A0A1Y0HNZ2</accession>
<dbReference type="GO" id="GO:0032259">
    <property type="term" value="P:methylation"/>
    <property type="evidence" value="ECO:0007669"/>
    <property type="project" value="UniProtKB-KW"/>
</dbReference>
<reference evidence="3" key="1">
    <citation type="submission" date="2017-05" db="EMBL/GenBank/DDBJ databases">
        <title>Dechlorination kinetics govern the competition between two new strains of the genus Sulfurospirillum.</title>
        <authorList>
            <person name="Buttet G.F."/>
            <person name="Murray A.M."/>
            <person name="Goris T."/>
            <person name="Burion M."/>
            <person name="Lin B."/>
            <person name="Rolle M."/>
            <person name="Maillard J."/>
        </authorList>
    </citation>
    <scope>NUCLEOTIDE SEQUENCE [LARGE SCALE GENOMIC DNA]</scope>
    <source>
        <strain evidence="3">SL2-1</strain>
    </source>
</reference>
<name>A0A1Y0HNZ2_9BACT</name>
<feature type="domain" description="Methyltransferase" evidence="1">
    <location>
        <begin position="46"/>
        <end position="127"/>
    </location>
</feature>